<reference evidence="2 4" key="1">
    <citation type="submission" date="2020-12" db="EMBL/GenBank/DDBJ databases">
        <title>strain FJAT-54423T represents a novel species of the genus Brevibacillus.</title>
        <authorList>
            <person name="Tang R."/>
        </authorList>
    </citation>
    <scope>NUCLEOTIDE SEQUENCE [LARGE SCALE GENOMIC DNA]</scope>
    <source>
        <strain evidence="2 4">FJAT-54423</strain>
    </source>
</reference>
<dbReference type="KEGG" id="bcop:JD108_18770"/>
<dbReference type="InterPro" id="IPR010093">
    <property type="entry name" value="SinI_DNA-bd"/>
</dbReference>
<keyword evidence="2" id="KW-0238">DNA-binding</keyword>
<evidence type="ECO:0000313" key="4">
    <source>
        <dbReference type="Proteomes" id="UP000595847"/>
    </source>
</evidence>
<dbReference type="AlphaFoldDB" id="A0A7T5EJV7"/>
<dbReference type="Pfam" id="PF12728">
    <property type="entry name" value="HTH_17"/>
    <property type="match status" value="1"/>
</dbReference>
<keyword evidence="5" id="KW-1185">Reference proteome</keyword>
<accession>A0A7T5EJV7</accession>
<proteinExistence type="predicted"/>
<keyword evidence="3" id="KW-0131">Cell cycle</keyword>
<dbReference type="NCBIfam" id="TIGR01764">
    <property type="entry name" value="excise"/>
    <property type="match status" value="1"/>
</dbReference>
<dbReference type="Proteomes" id="UP000595847">
    <property type="component" value="Chromosome"/>
</dbReference>
<dbReference type="EMBL" id="CP073708">
    <property type="protein sequence ID" value="QUO40965.1"/>
    <property type="molecule type" value="Genomic_DNA"/>
</dbReference>
<evidence type="ECO:0000313" key="3">
    <source>
        <dbReference type="EMBL" id="QUO40965.1"/>
    </source>
</evidence>
<dbReference type="Proteomes" id="UP000677234">
    <property type="component" value="Chromosome"/>
</dbReference>
<dbReference type="GO" id="GO:0051301">
    <property type="term" value="P:cell division"/>
    <property type="evidence" value="ECO:0007669"/>
    <property type="project" value="UniProtKB-KW"/>
</dbReference>
<organism evidence="2 4">
    <name type="scientific">Brevibacillus composti</name>
    <dbReference type="NCBI Taxonomy" id="2796470"/>
    <lineage>
        <taxon>Bacteria</taxon>
        <taxon>Bacillati</taxon>
        <taxon>Bacillota</taxon>
        <taxon>Bacilli</taxon>
        <taxon>Bacillales</taxon>
        <taxon>Paenibacillaceae</taxon>
        <taxon>Brevibacillus</taxon>
    </lineage>
</organism>
<evidence type="ECO:0000259" key="1">
    <source>
        <dbReference type="Pfam" id="PF12728"/>
    </source>
</evidence>
<protein>
    <submittedName>
        <fullName evidence="2">Excisionase family DNA-binding protein</fullName>
    </submittedName>
</protein>
<sequence length="81" mass="9679">METTKTYLTVAETAEYLDLPMPFLLEKIREGRIRAVHNGEEYLINKDQFQHFLEQMKKLRAFEEAEKQEPIPESYDVKDED</sequence>
<dbReference type="InterPro" id="IPR041657">
    <property type="entry name" value="HTH_17"/>
</dbReference>
<dbReference type="EMBL" id="CP066308">
    <property type="protein sequence ID" value="QQE73880.1"/>
    <property type="molecule type" value="Genomic_DNA"/>
</dbReference>
<keyword evidence="3" id="KW-0132">Cell division</keyword>
<dbReference type="RefSeq" id="WP_198827478.1">
    <property type="nucleotide sequence ID" value="NZ_CP066308.1"/>
</dbReference>
<name>A0A7T5EJV7_9BACL</name>
<feature type="domain" description="Helix-turn-helix" evidence="1">
    <location>
        <begin position="7"/>
        <end position="56"/>
    </location>
</feature>
<gene>
    <name evidence="2" type="ORF">JD108_18770</name>
    <name evidence="3" type="ORF">KDJ56_18710</name>
</gene>
<evidence type="ECO:0000313" key="5">
    <source>
        <dbReference type="Proteomes" id="UP000677234"/>
    </source>
</evidence>
<dbReference type="GO" id="GO:0003677">
    <property type="term" value="F:DNA binding"/>
    <property type="evidence" value="ECO:0007669"/>
    <property type="project" value="UniProtKB-KW"/>
</dbReference>
<reference evidence="3" key="2">
    <citation type="submission" date="2021-04" db="EMBL/GenBank/DDBJ databases">
        <title>Brevibacillus composti FJAT-54423, complete genome.</title>
        <authorList>
            <person name="Tang R."/>
        </authorList>
    </citation>
    <scope>NUCLEOTIDE SEQUENCE</scope>
    <source>
        <strain evidence="3">FJAT-54424</strain>
    </source>
</reference>
<evidence type="ECO:0000313" key="2">
    <source>
        <dbReference type="EMBL" id="QQE73880.1"/>
    </source>
</evidence>